<feature type="transmembrane region" description="Helical" evidence="6">
    <location>
        <begin position="119"/>
        <end position="143"/>
    </location>
</feature>
<evidence type="ECO:0000256" key="4">
    <source>
        <dbReference type="ARBA" id="ARBA00023136"/>
    </source>
</evidence>
<dbReference type="InterPro" id="IPR007568">
    <property type="entry name" value="RTA1"/>
</dbReference>
<dbReference type="EMBL" id="JARIHO010000021">
    <property type="protein sequence ID" value="KAJ7346306.1"/>
    <property type="molecule type" value="Genomic_DNA"/>
</dbReference>
<protein>
    <submittedName>
        <fullName evidence="7">RTA1 like protein-domain-containing protein</fullName>
    </submittedName>
</protein>
<evidence type="ECO:0000256" key="6">
    <source>
        <dbReference type="SAM" id="Phobius"/>
    </source>
</evidence>
<keyword evidence="8" id="KW-1185">Reference proteome</keyword>
<evidence type="ECO:0000256" key="3">
    <source>
        <dbReference type="ARBA" id="ARBA00022989"/>
    </source>
</evidence>
<keyword evidence="4 6" id="KW-0472">Membrane</keyword>
<comment type="subcellular location">
    <subcellularLocation>
        <location evidence="1">Membrane</location>
        <topology evidence="1">Multi-pass membrane protein</topology>
    </subcellularLocation>
</comment>
<feature type="compositionally biased region" description="Basic and acidic residues" evidence="5">
    <location>
        <begin position="277"/>
        <end position="297"/>
    </location>
</feature>
<feature type="transmembrane region" description="Helical" evidence="6">
    <location>
        <begin position="244"/>
        <end position="264"/>
    </location>
</feature>
<keyword evidence="2 6" id="KW-0812">Transmembrane</keyword>
<evidence type="ECO:0000313" key="7">
    <source>
        <dbReference type="EMBL" id="KAJ7346306.1"/>
    </source>
</evidence>
<evidence type="ECO:0000256" key="2">
    <source>
        <dbReference type="ARBA" id="ARBA00022692"/>
    </source>
</evidence>
<dbReference type="GO" id="GO:0005886">
    <property type="term" value="C:plasma membrane"/>
    <property type="evidence" value="ECO:0007669"/>
    <property type="project" value="TreeGrafter"/>
</dbReference>
<feature type="transmembrane region" description="Helical" evidence="6">
    <location>
        <begin position="78"/>
        <end position="98"/>
    </location>
</feature>
<dbReference type="Proteomes" id="UP001218218">
    <property type="component" value="Unassembled WGS sequence"/>
</dbReference>
<gene>
    <name evidence="7" type="ORF">DFH08DRAFT_870961</name>
</gene>
<feature type="region of interest" description="Disordered" evidence="5">
    <location>
        <begin position="272"/>
        <end position="297"/>
    </location>
</feature>
<name>A0AAD7ER40_9AGAR</name>
<dbReference type="Pfam" id="PF04479">
    <property type="entry name" value="RTA1"/>
    <property type="match status" value="1"/>
</dbReference>
<dbReference type="PANTHER" id="PTHR31465">
    <property type="entry name" value="PROTEIN RTA1-RELATED"/>
    <property type="match status" value="1"/>
</dbReference>
<dbReference type="GO" id="GO:0000324">
    <property type="term" value="C:fungal-type vacuole"/>
    <property type="evidence" value="ECO:0007669"/>
    <property type="project" value="TreeGrafter"/>
</dbReference>
<accession>A0AAD7ER40</accession>
<organism evidence="7 8">
    <name type="scientific">Mycena albidolilacea</name>
    <dbReference type="NCBI Taxonomy" id="1033008"/>
    <lineage>
        <taxon>Eukaryota</taxon>
        <taxon>Fungi</taxon>
        <taxon>Dikarya</taxon>
        <taxon>Basidiomycota</taxon>
        <taxon>Agaricomycotina</taxon>
        <taxon>Agaricomycetes</taxon>
        <taxon>Agaricomycetidae</taxon>
        <taxon>Agaricales</taxon>
        <taxon>Marasmiineae</taxon>
        <taxon>Mycenaceae</taxon>
        <taxon>Mycena</taxon>
    </lineage>
</organism>
<feature type="transmembrane region" description="Helical" evidence="6">
    <location>
        <begin position="43"/>
        <end position="66"/>
    </location>
</feature>
<feature type="transmembrane region" description="Helical" evidence="6">
    <location>
        <begin position="155"/>
        <end position="179"/>
    </location>
</feature>
<dbReference type="AlphaFoldDB" id="A0AAD7ER40"/>
<sequence length="297" mass="32463">MAPALRFSPYGYTPTEYVCIIYVVLFACSTLTHVGQAIRHRMWWLFPSAILAGILETVGWGGRLWSATQPNVFEPYEIQIVCTIIGPTPLAAANFIILGRIINCLGPAYSRLSPKLYTILFLCCDIVSLVVQAIGGGMAATAVNKRLDPAKGGNVMLGGIIFQMVTITAYVLCAGEFLLRYLKNRPLALDHSSVSVTSTPPLGRNMKVLICALVFNTTCLFIRAVYRVIELSDGWTGRIIHTQVYFNVLDGAMITLAILTLNLAHPGHLLAGPPSPKEAENENDKEAKKEWAASHPM</sequence>
<keyword evidence="3 6" id="KW-1133">Transmembrane helix</keyword>
<evidence type="ECO:0000256" key="1">
    <source>
        <dbReference type="ARBA" id="ARBA00004141"/>
    </source>
</evidence>
<dbReference type="PANTHER" id="PTHR31465:SF9">
    <property type="entry name" value="SPHINGOID LONG-CHAIN BASE TRANSPORTER RSB1"/>
    <property type="match status" value="1"/>
</dbReference>
<feature type="transmembrane region" description="Helical" evidence="6">
    <location>
        <begin position="12"/>
        <end position="31"/>
    </location>
</feature>
<proteinExistence type="predicted"/>
<evidence type="ECO:0000256" key="5">
    <source>
        <dbReference type="SAM" id="MobiDB-lite"/>
    </source>
</evidence>
<evidence type="ECO:0000313" key="8">
    <source>
        <dbReference type="Proteomes" id="UP001218218"/>
    </source>
</evidence>
<reference evidence="7" key="1">
    <citation type="submission" date="2023-03" db="EMBL/GenBank/DDBJ databases">
        <title>Massive genome expansion in bonnet fungi (Mycena s.s.) driven by repeated elements and novel gene families across ecological guilds.</title>
        <authorList>
            <consortium name="Lawrence Berkeley National Laboratory"/>
            <person name="Harder C.B."/>
            <person name="Miyauchi S."/>
            <person name="Viragh M."/>
            <person name="Kuo A."/>
            <person name="Thoen E."/>
            <person name="Andreopoulos B."/>
            <person name="Lu D."/>
            <person name="Skrede I."/>
            <person name="Drula E."/>
            <person name="Henrissat B."/>
            <person name="Morin E."/>
            <person name="Kohler A."/>
            <person name="Barry K."/>
            <person name="LaButti K."/>
            <person name="Morin E."/>
            <person name="Salamov A."/>
            <person name="Lipzen A."/>
            <person name="Mereny Z."/>
            <person name="Hegedus B."/>
            <person name="Baldrian P."/>
            <person name="Stursova M."/>
            <person name="Weitz H."/>
            <person name="Taylor A."/>
            <person name="Grigoriev I.V."/>
            <person name="Nagy L.G."/>
            <person name="Martin F."/>
            <person name="Kauserud H."/>
        </authorList>
    </citation>
    <scope>NUCLEOTIDE SEQUENCE</scope>
    <source>
        <strain evidence="7">CBHHK002</strain>
    </source>
</reference>
<comment type="caution">
    <text evidence="7">The sequence shown here is derived from an EMBL/GenBank/DDBJ whole genome shotgun (WGS) entry which is preliminary data.</text>
</comment>
<dbReference type="PROSITE" id="PS51257">
    <property type="entry name" value="PROKAR_LIPOPROTEIN"/>
    <property type="match status" value="1"/>
</dbReference>